<dbReference type="GO" id="GO:0006412">
    <property type="term" value="P:translation"/>
    <property type="evidence" value="ECO:0007669"/>
    <property type="project" value="UniProtKB-UniRule"/>
</dbReference>
<keyword evidence="2 4" id="KW-0687">Ribonucleoprotein</keyword>
<dbReference type="GO" id="GO:0019843">
    <property type="term" value="F:rRNA binding"/>
    <property type="evidence" value="ECO:0007669"/>
    <property type="project" value="UniProtKB-UniRule"/>
</dbReference>
<comment type="similarity">
    <text evidence="4 5">Belongs to the universal ribosomal protein uS15 family.</text>
</comment>
<keyword evidence="4 6" id="KW-0694">RNA-binding</keyword>
<keyword evidence="4 6" id="KW-0699">rRNA-binding</keyword>
<evidence type="ECO:0000313" key="8">
    <source>
        <dbReference type="Proteomes" id="UP000198405"/>
    </source>
</evidence>
<gene>
    <name evidence="4" type="primary">rpsO</name>
    <name evidence="7" type="ORF">SAMN06265340_11142</name>
</gene>
<dbReference type="Gene3D" id="6.10.250.3130">
    <property type="match status" value="1"/>
</dbReference>
<dbReference type="FunFam" id="1.10.287.10:FF:000002">
    <property type="entry name" value="30S ribosomal protein S15"/>
    <property type="match status" value="1"/>
</dbReference>
<dbReference type="OrthoDB" id="9799262at2"/>
<dbReference type="PROSITE" id="PS00362">
    <property type="entry name" value="RIBOSOMAL_S15"/>
    <property type="match status" value="1"/>
</dbReference>
<dbReference type="Gene3D" id="1.10.287.10">
    <property type="entry name" value="S15/NS1, RNA-binding"/>
    <property type="match status" value="1"/>
</dbReference>
<dbReference type="PANTHER" id="PTHR23321">
    <property type="entry name" value="RIBOSOMAL PROTEIN S15, BACTERIAL AND ORGANELLAR"/>
    <property type="match status" value="1"/>
</dbReference>
<accession>A0A238ZTB1</accession>
<protein>
    <recommendedName>
        <fullName evidence="4">Small ribosomal subunit protein uS15</fullName>
    </recommendedName>
</protein>
<dbReference type="AlphaFoldDB" id="A0A238ZTB1"/>
<dbReference type="RefSeq" id="WP_089323466.1">
    <property type="nucleotide sequence ID" value="NZ_FZOB01000011.1"/>
</dbReference>
<evidence type="ECO:0000256" key="6">
    <source>
        <dbReference type="RuleBase" id="RU004524"/>
    </source>
</evidence>
<evidence type="ECO:0000256" key="5">
    <source>
        <dbReference type="RuleBase" id="RU003919"/>
    </source>
</evidence>
<keyword evidence="8" id="KW-1185">Reference proteome</keyword>
<comment type="subunit">
    <text evidence="3 4">Part of the 30S ribosomal subunit. Forms a bridge to the 50S subunit in the 70S ribosome, contacting the 23S rRNA.</text>
</comment>
<dbReference type="HAMAP" id="MF_01343_B">
    <property type="entry name" value="Ribosomal_uS15_B"/>
    <property type="match status" value="1"/>
</dbReference>
<dbReference type="CDD" id="cd00353">
    <property type="entry name" value="Ribosomal_S15p_S13e"/>
    <property type="match status" value="1"/>
</dbReference>
<name>A0A238ZTB1_9BACT</name>
<reference evidence="8" key="1">
    <citation type="submission" date="2017-06" db="EMBL/GenBank/DDBJ databases">
        <authorList>
            <person name="Varghese N."/>
            <person name="Submissions S."/>
        </authorList>
    </citation>
    <scope>NUCLEOTIDE SEQUENCE [LARGE SCALE GENOMIC DNA]</scope>
    <source>
        <strain evidence="8">DSM 15668</strain>
    </source>
</reference>
<evidence type="ECO:0000256" key="3">
    <source>
        <dbReference type="ARBA" id="ARBA00064542"/>
    </source>
</evidence>
<dbReference type="GO" id="GO:0022627">
    <property type="term" value="C:cytosolic small ribosomal subunit"/>
    <property type="evidence" value="ECO:0007669"/>
    <property type="project" value="TreeGrafter"/>
</dbReference>
<dbReference type="Proteomes" id="UP000198405">
    <property type="component" value="Unassembled WGS sequence"/>
</dbReference>
<dbReference type="PANTHER" id="PTHR23321:SF26">
    <property type="entry name" value="SMALL RIBOSOMAL SUBUNIT PROTEIN US15M"/>
    <property type="match status" value="1"/>
</dbReference>
<dbReference type="GO" id="GO:0003735">
    <property type="term" value="F:structural constituent of ribosome"/>
    <property type="evidence" value="ECO:0007669"/>
    <property type="project" value="InterPro"/>
</dbReference>
<evidence type="ECO:0000256" key="2">
    <source>
        <dbReference type="ARBA" id="ARBA00023274"/>
    </source>
</evidence>
<dbReference type="NCBIfam" id="TIGR00952">
    <property type="entry name" value="S15_bact"/>
    <property type="match status" value="1"/>
</dbReference>
<evidence type="ECO:0000256" key="1">
    <source>
        <dbReference type="ARBA" id="ARBA00022980"/>
    </source>
</evidence>
<evidence type="ECO:0000256" key="4">
    <source>
        <dbReference type="HAMAP-Rule" id="MF_01343"/>
    </source>
</evidence>
<comment type="function">
    <text evidence="4">Forms an intersubunit bridge (bridge B4) with the 23S rRNA of the 50S subunit in the ribosome.</text>
</comment>
<dbReference type="InterPro" id="IPR000589">
    <property type="entry name" value="Ribosomal_uS15"/>
</dbReference>
<proteinExistence type="inferred from homology"/>
<dbReference type="InterPro" id="IPR009068">
    <property type="entry name" value="uS15_NS1_RNA-bd_sf"/>
</dbReference>
<evidence type="ECO:0000313" key="7">
    <source>
        <dbReference type="EMBL" id="SNR86241.1"/>
    </source>
</evidence>
<dbReference type="SMART" id="SM01387">
    <property type="entry name" value="Ribosomal_S15"/>
    <property type="match status" value="1"/>
</dbReference>
<dbReference type="EMBL" id="FZOB01000011">
    <property type="protein sequence ID" value="SNR86241.1"/>
    <property type="molecule type" value="Genomic_DNA"/>
</dbReference>
<dbReference type="InterPro" id="IPR005290">
    <property type="entry name" value="Ribosomal_uS15_bac-type"/>
</dbReference>
<dbReference type="SUPFAM" id="SSF47060">
    <property type="entry name" value="S15/NS1 RNA-binding domain"/>
    <property type="match status" value="1"/>
</dbReference>
<dbReference type="Pfam" id="PF00312">
    <property type="entry name" value="Ribosomal_S15"/>
    <property type="match status" value="1"/>
</dbReference>
<keyword evidence="1 4" id="KW-0689">Ribosomal protein</keyword>
<comment type="function">
    <text evidence="4 6">One of the primary rRNA binding proteins, it binds directly to 16S rRNA where it helps nucleate assembly of the platform of the 30S subunit by binding and bridging several RNA helices of the 16S rRNA.</text>
</comment>
<organism evidence="7 8">
    <name type="scientific">Desulfurobacterium atlanticum</name>
    <dbReference type="NCBI Taxonomy" id="240169"/>
    <lineage>
        <taxon>Bacteria</taxon>
        <taxon>Pseudomonadati</taxon>
        <taxon>Aquificota</taxon>
        <taxon>Aquificia</taxon>
        <taxon>Desulfurobacteriales</taxon>
        <taxon>Desulfurobacteriaceae</taxon>
        <taxon>Desulfurobacterium</taxon>
    </lineage>
</organism>
<sequence length="89" mass="10748">MAVDKDVKQEIIKKYGFHEKDTGSPEVQIALLTERINILTEHFREHKHDNNNKRALYRLVGRRKKLLKYLKEKDFNRYKEIVLKLGLRK</sequence>